<feature type="transmembrane region" description="Helical" evidence="2">
    <location>
        <begin position="215"/>
        <end position="239"/>
    </location>
</feature>
<evidence type="ECO:0000256" key="2">
    <source>
        <dbReference type="SAM" id="Phobius"/>
    </source>
</evidence>
<evidence type="ECO:0000313" key="3">
    <source>
        <dbReference type="EMBL" id="MFC4130294.1"/>
    </source>
</evidence>
<feature type="transmembrane region" description="Helical" evidence="2">
    <location>
        <begin position="104"/>
        <end position="126"/>
    </location>
</feature>
<feature type="transmembrane region" description="Helical" evidence="2">
    <location>
        <begin position="246"/>
        <end position="265"/>
    </location>
</feature>
<keyword evidence="2" id="KW-1133">Transmembrane helix</keyword>
<accession>A0ABV8LHQ2</accession>
<gene>
    <name evidence="3" type="ORF">ACFOZ4_06730</name>
</gene>
<dbReference type="Proteomes" id="UP001595816">
    <property type="component" value="Unassembled WGS sequence"/>
</dbReference>
<organism evidence="3 4">
    <name type="scientific">Hamadaea flava</name>
    <dbReference type="NCBI Taxonomy" id="1742688"/>
    <lineage>
        <taxon>Bacteria</taxon>
        <taxon>Bacillati</taxon>
        <taxon>Actinomycetota</taxon>
        <taxon>Actinomycetes</taxon>
        <taxon>Micromonosporales</taxon>
        <taxon>Micromonosporaceae</taxon>
        <taxon>Hamadaea</taxon>
    </lineage>
</organism>
<name>A0ABV8LHQ2_9ACTN</name>
<protein>
    <submittedName>
        <fullName evidence="3">Uncharacterized protein</fullName>
    </submittedName>
</protein>
<comment type="caution">
    <text evidence="3">The sequence shown here is derived from an EMBL/GenBank/DDBJ whole genome shotgun (WGS) entry which is preliminary data.</text>
</comment>
<reference evidence="4" key="1">
    <citation type="journal article" date="2019" name="Int. J. Syst. Evol. Microbiol.">
        <title>The Global Catalogue of Microorganisms (GCM) 10K type strain sequencing project: providing services to taxonomists for standard genome sequencing and annotation.</title>
        <authorList>
            <consortium name="The Broad Institute Genomics Platform"/>
            <consortium name="The Broad Institute Genome Sequencing Center for Infectious Disease"/>
            <person name="Wu L."/>
            <person name="Ma J."/>
        </authorList>
    </citation>
    <scope>NUCLEOTIDE SEQUENCE [LARGE SCALE GENOMIC DNA]</scope>
    <source>
        <strain evidence="4">CGMCC 4.7289</strain>
    </source>
</reference>
<feature type="region of interest" description="Disordered" evidence="1">
    <location>
        <begin position="1"/>
        <end position="44"/>
    </location>
</feature>
<evidence type="ECO:0000313" key="4">
    <source>
        <dbReference type="Proteomes" id="UP001595816"/>
    </source>
</evidence>
<dbReference type="EMBL" id="JBHSAY010000005">
    <property type="protein sequence ID" value="MFC4130294.1"/>
    <property type="molecule type" value="Genomic_DNA"/>
</dbReference>
<evidence type="ECO:0000256" key="1">
    <source>
        <dbReference type="SAM" id="MobiDB-lite"/>
    </source>
</evidence>
<keyword evidence="4" id="KW-1185">Reference proteome</keyword>
<keyword evidence="2" id="KW-0812">Transmembrane</keyword>
<keyword evidence="2" id="KW-0472">Membrane</keyword>
<dbReference type="RefSeq" id="WP_253758151.1">
    <property type="nucleotide sequence ID" value="NZ_JAMZDZ010000001.1"/>
</dbReference>
<sequence>MTGSTEFDGNAGSPPPRPEGESNPWAAHWSRPESDTEAEIEPAGLPVVEVPAQSVVTVTAPAALRAVPVEAEAWPTREMMAGRQVRGHRPSASRPAKPDQGVRTASAVGLAGLVLFALLAAFFAWVTAEPLWLALGHGHDGKATAIQCVGSGVSQRCVGDFTADSGLTVERVALLGVDQQTLPRGEQAQLLARMVGSHSDQAYVGDALRGLHLRWVVSFCLAMLCGLGIAVSTGAIRFGDPKARRAAIATSLAAPLLLIIGFLAASY</sequence>
<proteinExistence type="predicted"/>